<name>A0ABU3Q6G9_9SPHN</name>
<dbReference type="RefSeq" id="WP_315724670.1">
    <property type="nucleotide sequence ID" value="NZ_JAVUPU010000003.1"/>
</dbReference>
<dbReference type="EMBL" id="JAVUPU010000003">
    <property type="protein sequence ID" value="MDT9598525.1"/>
    <property type="molecule type" value="Genomic_DNA"/>
</dbReference>
<keyword evidence="2" id="KW-1185">Reference proteome</keyword>
<comment type="caution">
    <text evidence="1">The sequence shown here is derived from an EMBL/GenBank/DDBJ whole genome shotgun (WGS) entry which is preliminary data.</text>
</comment>
<gene>
    <name evidence="1" type="ORF">RQX22_06130</name>
</gene>
<protein>
    <submittedName>
        <fullName evidence="1">Uncharacterized protein</fullName>
    </submittedName>
</protein>
<evidence type="ECO:0000313" key="2">
    <source>
        <dbReference type="Proteomes" id="UP001259572"/>
    </source>
</evidence>
<organism evidence="1 2">
    <name type="scientific">Sphingosinicella rhizophila</name>
    <dbReference type="NCBI Taxonomy" id="3050082"/>
    <lineage>
        <taxon>Bacteria</taxon>
        <taxon>Pseudomonadati</taxon>
        <taxon>Pseudomonadota</taxon>
        <taxon>Alphaproteobacteria</taxon>
        <taxon>Sphingomonadales</taxon>
        <taxon>Sphingosinicellaceae</taxon>
        <taxon>Sphingosinicella</taxon>
    </lineage>
</organism>
<evidence type="ECO:0000313" key="1">
    <source>
        <dbReference type="EMBL" id="MDT9598525.1"/>
    </source>
</evidence>
<dbReference type="Proteomes" id="UP001259572">
    <property type="component" value="Unassembled WGS sequence"/>
</dbReference>
<reference evidence="1 2" key="1">
    <citation type="submission" date="2023-05" db="EMBL/GenBank/DDBJ databases">
        <authorList>
            <person name="Guo Y."/>
        </authorList>
    </citation>
    <scope>NUCLEOTIDE SEQUENCE [LARGE SCALE GENOMIC DNA]</scope>
    <source>
        <strain evidence="1 2">GR2756</strain>
    </source>
</reference>
<proteinExistence type="predicted"/>
<sequence>MNFNEPRLDRLGELERLQNVCRLTIKLLKTGRPEDEMTARRHIGVVAHFTERLLALEALTQQDDGECRH</sequence>
<accession>A0ABU3Q6G9</accession>